<comment type="subcellular location">
    <subcellularLocation>
        <location evidence="1">Nucleus</location>
    </subcellularLocation>
</comment>
<gene>
    <name evidence="10" type="primary">LOC113847760</name>
</gene>
<dbReference type="AlphaFoldDB" id="A0A8B8JQH0"/>
<dbReference type="GO" id="GO:0009788">
    <property type="term" value="P:negative regulation of abscisic acid-activated signaling pathway"/>
    <property type="evidence" value="ECO:0007669"/>
    <property type="project" value="InterPro"/>
</dbReference>
<dbReference type="InterPro" id="IPR036236">
    <property type="entry name" value="Znf_C2H2_sf"/>
</dbReference>
<evidence type="ECO:0000313" key="10">
    <source>
        <dbReference type="RefSeq" id="XP_027332828.1"/>
    </source>
</evidence>
<dbReference type="Gene3D" id="3.30.160.60">
    <property type="entry name" value="Classic Zinc Finger"/>
    <property type="match status" value="1"/>
</dbReference>
<evidence type="ECO:0000256" key="4">
    <source>
        <dbReference type="ARBA" id="ARBA00022833"/>
    </source>
</evidence>
<keyword evidence="2" id="KW-0479">Metal-binding</keyword>
<keyword evidence="5" id="KW-0539">Nucleus</keyword>
<dbReference type="GO" id="GO:0008270">
    <property type="term" value="F:zinc ion binding"/>
    <property type="evidence" value="ECO:0007669"/>
    <property type="project" value="UniProtKB-KW"/>
</dbReference>
<dbReference type="KEGG" id="aprc:113847760"/>
<dbReference type="InterPro" id="IPR013087">
    <property type="entry name" value="Znf_C2H2_type"/>
</dbReference>
<evidence type="ECO:0000259" key="8">
    <source>
        <dbReference type="PROSITE" id="PS50157"/>
    </source>
</evidence>
<feature type="region of interest" description="Disordered" evidence="7">
    <location>
        <begin position="1"/>
        <end position="58"/>
    </location>
</feature>
<protein>
    <submittedName>
        <fullName evidence="10">Zinc finger protein 3</fullName>
    </submittedName>
</protein>
<keyword evidence="4" id="KW-0862">Zinc</keyword>
<proteinExistence type="predicted"/>
<evidence type="ECO:0000256" key="1">
    <source>
        <dbReference type="ARBA" id="ARBA00004123"/>
    </source>
</evidence>
<dbReference type="PANTHER" id="PTHR47287:SF17">
    <property type="entry name" value="C2H2 AND C2HC ZINC FINGERS SUPERFAMILY PROTEIN"/>
    <property type="match status" value="1"/>
</dbReference>
<evidence type="ECO:0000313" key="9">
    <source>
        <dbReference type="Proteomes" id="UP000694853"/>
    </source>
</evidence>
<evidence type="ECO:0000256" key="6">
    <source>
        <dbReference type="PROSITE-ProRule" id="PRU00042"/>
    </source>
</evidence>
<keyword evidence="9" id="KW-1185">Reference proteome</keyword>
<evidence type="ECO:0000256" key="7">
    <source>
        <dbReference type="SAM" id="MobiDB-lite"/>
    </source>
</evidence>
<dbReference type="Proteomes" id="UP000694853">
    <property type="component" value="Unplaced"/>
</dbReference>
<dbReference type="SUPFAM" id="SSF57667">
    <property type="entry name" value="beta-beta-alpha zinc fingers"/>
    <property type="match status" value="1"/>
</dbReference>
<evidence type="ECO:0000256" key="3">
    <source>
        <dbReference type="ARBA" id="ARBA00022771"/>
    </source>
</evidence>
<sequence length="294" mass="32004">MEGLSKEPYLCDRSSIMLSSIPEAPPSPSTPLQNPHEKKQQSLEEEEEEKETKHNTLLDLNVSGDDYTLGCSPQGLELNLITCLDMGSSSSNANSSETPLGGSDAEPRVFSCNYCHRKFYSSQALGGHQNAHKRERSIAKRGHRFGTQLMASAAAFGLPFVHNNRFASMASLPLYGACNNRSLGIQAHSMIHKPSHVNGFGSSYGYHHHGWSRPIIDHQPGIAKLAGVADFHRTKSTLSSPSQNSVGRFEVVSPMINSAANKDISGYVVVSGGTRVKSTNNQDEMKHLDLSLKL</sequence>
<dbReference type="GO" id="GO:0005634">
    <property type="term" value="C:nucleus"/>
    <property type="evidence" value="ECO:0007669"/>
    <property type="project" value="UniProtKB-SubCell"/>
</dbReference>
<evidence type="ECO:0000256" key="5">
    <source>
        <dbReference type="ARBA" id="ARBA00023242"/>
    </source>
</evidence>
<name>A0A8B8JQH0_ABRPR</name>
<dbReference type="RefSeq" id="XP_027332828.1">
    <property type="nucleotide sequence ID" value="XM_027477027.1"/>
</dbReference>
<dbReference type="GeneID" id="113847760"/>
<reference evidence="9" key="1">
    <citation type="journal article" date="2019" name="Toxins">
        <title>Detection of Abrin-Like and Prepropulchellin-Like Toxin Genes and Transcripts Using Whole Genome Sequencing and Full-Length Transcript Sequencing of Abrus precatorius.</title>
        <authorList>
            <person name="Hovde B.T."/>
            <person name="Daligault H.E."/>
            <person name="Hanschen E.R."/>
            <person name="Kunde Y.A."/>
            <person name="Johnson M.B."/>
            <person name="Starkenburg S.R."/>
            <person name="Johnson S.L."/>
        </authorList>
    </citation>
    <scope>NUCLEOTIDE SEQUENCE [LARGE SCALE GENOMIC DNA]</scope>
</reference>
<evidence type="ECO:0000256" key="2">
    <source>
        <dbReference type="ARBA" id="ARBA00022723"/>
    </source>
</evidence>
<feature type="domain" description="C2H2-type" evidence="8">
    <location>
        <begin position="110"/>
        <end position="137"/>
    </location>
</feature>
<reference evidence="10" key="2">
    <citation type="submission" date="2025-08" db="UniProtKB">
        <authorList>
            <consortium name="RefSeq"/>
        </authorList>
    </citation>
    <scope>IDENTIFICATION</scope>
    <source>
        <tissue evidence="10">Young leaves</tissue>
    </source>
</reference>
<dbReference type="PROSITE" id="PS00028">
    <property type="entry name" value="ZINC_FINGER_C2H2_1"/>
    <property type="match status" value="1"/>
</dbReference>
<keyword evidence="3 6" id="KW-0863">Zinc-finger</keyword>
<accession>A0A8B8JQH0</accession>
<organism evidence="9 10">
    <name type="scientific">Abrus precatorius</name>
    <name type="common">Indian licorice</name>
    <name type="synonym">Glycine abrus</name>
    <dbReference type="NCBI Taxonomy" id="3816"/>
    <lineage>
        <taxon>Eukaryota</taxon>
        <taxon>Viridiplantae</taxon>
        <taxon>Streptophyta</taxon>
        <taxon>Embryophyta</taxon>
        <taxon>Tracheophyta</taxon>
        <taxon>Spermatophyta</taxon>
        <taxon>Magnoliopsida</taxon>
        <taxon>eudicotyledons</taxon>
        <taxon>Gunneridae</taxon>
        <taxon>Pentapetalae</taxon>
        <taxon>rosids</taxon>
        <taxon>fabids</taxon>
        <taxon>Fabales</taxon>
        <taxon>Fabaceae</taxon>
        <taxon>Papilionoideae</taxon>
        <taxon>50 kb inversion clade</taxon>
        <taxon>NPAAA clade</taxon>
        <taxon>indigoferoid/millettioid clade</taxon>
        <taxon>Abreae</taxon>
        <taxon>Abrus</taxon>
    </lineage>
</organism>
<dbReference type="PANTHER" id="PTHR47287">
    <property type="entry name" value="C2H2 AND C2HC ZINC FINGERS SUPERFAMILY PROTEIN"/>
    <property type="match status" value="1"/>
</dbReference>
<dbReference type="InterPro" id="IPR044246">
    <property type="entry name" value="ZFP3-like"/>
</dbReference>
<dbReference type="PROSITE" id="PS50157">
    <property type="entry name" value="ZINC_FINGER_C2H2_2"/>
    <property type="match status" value="1"/>
</dbReference>
<dbReference type="OrthoDB" id="1933825at2759"/>